<keyword evidence="2" id="KW-0067">ATP-binding</keyword>
<feature type="compositionally biased region" description="Basic and acidic residues" evidence="4">
    <location>
        <begin position="363"/>
        <end position="374"/>
    </location>
</feature>
<keyword evidence="3" id="KW-0173">Coenzyme A biosynthesis</keyword>
<evidence type="ECO:0000313" key="6">
    <source>
        <dbReference type="Proteomes" id="UP001360560"/>
    </source>
</evidence>
<dbReference type="SUPFAM" id="SSF53067">
    <property type="entry name" value="Actin-like ATPase domain"/>
    <property type="match status" value="2"/>
</dbReference>
<reference evidence="5 6" key="1">
    <citation type="journal article" date="2023" name="Elife">
        <title>Identification of key yeast species and microbe-microbe interactions impacting larval growth of Drosophila in the wild.</title>
        <authorList>
            <person name="Mure A."/>
            <person name="Sugiura Y."/>
            <person name="Maeda R."/>
            <person name="Honda K."/>
            <person name="Sakurai N."/>
            <person name="Takahashi Y."/>
            <person name="Watada M."/>
            <person name="Katoh T."/>
            <person name="Gotoh A."/>
            <person name="Gotoh Y."/>
            <person name="Taniguchi I."/>
            <person name="Nakamura K."/>
            <person name="Hayashi T."/>
            <person name="Katayama T."/>
            <person name="Uemura T."/>
            <person name="Hattori Y."/>
        </authorList>
    </citation>
    <scope>NUCLEOTIDE SEQUENCE [LARGE SCALE GENOMIC DNA]</scope>
    <source>
        <strain evidence="5 6">SC-9</strain>
    </source>
</reference>
<keyword evidence="5" id="KW-0808">Transferase</keyword>
<proteinExistence type="predicted"/>
<dbReference type="EMBL" id="BTFZ01000020">
    <property type="protein sequence ID" value="GMM38683.1"/>
    <property type="molecule type" value="Genomic_DNA"/>
</dbReference>
<dbReference type="AlphaFoldDB" id="A0AAV5QX57"/>
<protein>
    <submittedName>
        <fullName evidence="5">Pantothenate kinase</fullName>
    </submittedName>
</protein>
<dbReference type="Gene3D" id="3.30.420.510">
    <property type="match status" value="1"/>
</dbReference>
<dbReference type="GO" id="GO:0005829">
    <property type="term" value="C:cytosol"/>
    <property type="evidence" value="ECO:0007669"/>
    <property type="project" value="TreeGrafter"/>
</dbReference>
<dbReference type="PANTHER" id="PTHR12280">
    <property type="entry name" value="PANTOTHENATE KINASE"/>
    <property type="match status" value="1"/>
</dbReference>
<dbReference type="RefSeq" id="XP_064855678.1">
    <property type="nucleotide sequence ID" value="XM_064999606.1"/>
</dbReference>
<feature type="compositionally biased region" description="Polar residues" evidence="4">
    <location>
        <begin position="375"/>
        <end position="395"/>
    </location>
</feature>
<dbReference type="GeneID" id="90076671"/>
<accession>A0AAV5QX57</accession>
<organism evidence="5 6">
    <name type="scientific">Saccharomycopsis crataegensis</name>
    <dbReference type="NCBI Taxonomy" id="43959"/>
    <lineage>
        <taxon>Eukaryota</taxon>
        <taxon>Fungi</taxon>
        <taxon>Dikarya</taxon>
        <taxon>Ascomycota</taxon>
        <taxon>Saccharomycotina</taxon>
        <taxon>Saccharomycetes</taxon>
        <taxon>Saccharomycopsidaceae</taxon>
        <taxon>Saccharomycopsis</taxon>
    </lineage>
</organism>
<keyword evidence="5" id="KW-0418">Kinase</keyword>
<evidence type="ECO:0000256" key="2">
    <source>
        <dbReference type="ARBA" id="ARBA00022840"/>
    </source>
</evidence>
<comment type="caution">
    <text evidence="5">The sequence shown here is derived from an EMBL/GenBank/DDBJ whole genome shotgun (WGS) entry which is preliminary data.</text>
</comment>
<dbReference type="PANTHER" id="PTHR12280:SF20">
    <property type="entry name" value="4'-PHOSPHOPANTETHEINE PHOSPHATASE"/>
    <property type="match status" value="1"/>
</dbReference>
<evidence type="ECO:0000256" key="1">
    <source>
        <dbReference type="ARBA" id="ARBA00022741"/>
    </source>
</evidence>
<dbReference type="Proteomes" id="UP001360560">
    <property type="component" value="Unassembled WGS sequence"/>
</dbReference>
<keyword evidence="1" id="KW-0547">Nucleotide-binding</keyword>
<evidence type="ECO:0000313" key="5">
    <source>
        <dbReference type="EMBL" id="GMM38683.1"/>
    </source>
</evidence>
<sequence length="518" mass="58188">MTSFNVNGAHLSDHPSIKASTSTGRIHKQKDIFLPHQHELIHHIGIDIGGTLAKVAYFTKNKNDDKCGGMLKFFKIETEKINEFINYLQRLIVTIEIENGIIQIDRSKDMEYYIRNFKNHAISVFGTGGGSILFQNKLAQELHLSKNDPQNDTINHRHTATAPFIKAKDEMESLIVGLNFLIHNIPNEVFVYDDNTDLKIEDERKLKYINFLDNDQQQLADSIYPYLLVNIGSGVSMIKVTGPRSFIRIGGSSIGGGTLWGILSLLTNAKTYDDMLTMASNGDNANVDMLVGDIYGASYNKIGLKSTTIASSFGKVFKTVTGKMDGGYNKNDESVYGSEYDDGLNNTSALSLSSEDSASVITGRDDNQYNDDIKASQSPQTPSNERSDSTSNNNGYYHQQEVENVYPSLSQFQRLSKFRQSDISKSFLYAVSNNIGQIAYLQASKYKLKKIFFAGSFIRNHLQTIITLSYAINFWSQGEKQAYFLRHEGYLGAIGAFLSAYEDEKFYNDYLTPKHQRE</sequence>
<dbReference type="GO" id="GO:0004594">
    <property type="term" value="F:pantothenate kinase activity"/>
    <property type="evidence" value="ECO:0007669"/>
    <property type="project" value="TreeGrafter"/>
</dbReference>
<dbReference type="GO" id="GO:0005634">
    <property type="term" value="C:nucleus"/>
    <property type="evidence" value="ECO:0007669"/>
    <property type="project" value="TreeGrafter"/>
</dbReference>
<dbReference type="GO" id="GO:0005524">
    <property type="term" value="F:ATP binding"/>
    <property type="evidence" value="ECO:0007669"/>
    <property type="project" value="UniProtKB-KW"/>
</dbReference>
<dbReference type="Pfam" id="PF03630">
    <property type="entry name" value="Fumble"/>
    <property type="match status" value="1"/>
</dbReference>
<evidence type="ECO:0000256" key="4">
    <source>
        <dbReference type="SAM" id="MobiDB-lite"/>
    </source>
</evidence>
<keyword evidence="6" id="KW-1185">Reference proteome</keyword>
<name>A0AAV5QX57_9ASCO</name>
<gene>
    <name evidence="5" type="ORF">DASC09_060220</name>
</gene>
<dbReference type="InterPro" id="IPR043129">
    <property type="entry name" value="ATPase_NBD"/>
</dbReference>
<dbReference type="GO" id="GO:0015937">
    <property type="term" value="P:coenzyme A biosynthetic process"/>
    <property type="evidence" value="ECO:0007669"/>
    <property type="project" value="UniProtKB-KW"/>
</dbReference>
<feature type="region of interest" description="Disordered" evidence="4">
    <location>
        <begin position="355"/>
        <end position="395"/>
    </location>
</feature>
<dbReference type="InterPro" id="IPR004567">
    <property type="entry name" value="Type_II_PanK"/>
</dbReference>
<evidence type="ECO:0000256" key="3">
    <source>
        <dbReference type="ARBA" id="ARBA00022993"/>
    </source>
</evidence>
<dbReference type="Gene3D" id="3.30.420.40">
    <property type="match status" value="2"/>
</dbReference>